<proteinExistence type="inferred from homology"/>
<feature type="domain" description="FAD-binding PCMH-type" evidence="7">
    <location>
        <begin position="62"/>
        <end position="232"/>
    </location>
</feature>
<keyword evidence="5" id="KW-0560">Oxidoreductase</keyword>
<dbReference type="Proteomes" id="UP000758155">
    <property type="component" value="Unassembled WGS sequence"/>
</dbReference>
<dbReference type="InterPro" id="IPR006094">
    <property type="entry name" value="Oxid_FAD_bind_N"/>
</dbReference>
<evidence type="ECO:0000256" key="4">
    <source>
        <dbReference type="ARBA" id="ARBA00022827"/>
    </source>
</evidence>
<protein>
    <recommendedName>
        <fullName evidence="7">FAD-binding PCMH-type domain-containing protein</fullName>
    </recommendedName>
</protein>
<dbReference type="Gene3D" id="3.30.465.10">
    <property type="match status" value="1"/>
</dbReference>
<dbReference type="InterPro" id="IPR012951">
    <property type="entry name" value="BBE"/>
</dbReference>
<keyword evidence="3" id="KW-0285">Flavoprotein</keyword>
<comment type="similarity">
    <text evidence="2">Belongs to the oxygen-dependent FAD-linked oxidoreductase family.</text>
</comment>
<keyword evidence="4" id="KW-0274">FAD</keyword>
<evidence type="ECO:0000256" key="6">
    <source>
        <dbReference type="SAM" id="SignalP"/>
    </source>
</evidence>
<dbReference type="PANTHER" id="PTHR42973:SF39">
    <property type="entry name" value="FAD-BINDING PCMH-TYPE DOMAIN-CONTAINING PROTEIN"/>
    <property type="match status" value="1"/>
</dbReference>
<evidence type="ECO:0000313" key="8">
    <source>
        <dbReference type="EMBL" id="KAF3039017.1"/>
    </source>
</evidence>
<dbReference type="EMBL" id="SWKV01000033">
    <property type="protein sequence ID" value="KAF3039017.1"/>
    <property type="molecule type" value="Genomic_DNA"/>
</dbReference>
<feature type="signal peptide" evidence="6">
    <location>
        <begin position="1"/>
        <end position="24"/>
    </location>
</feature>
<dbReference type="Pfam" id="PF08031">
    <property type="entry name" value="BBE"/>
    <property type="match status" value="1"/>
</dbReference>
<keyword evidence="6" id="KW-0732">Signal</keyword>
<sequence length="502" mass="53254">MAPFDTYKHSLFGLLCLAPALAYGQTSKAESIYACLSKGGVQASTSTDDTWFNDTASFQFRLPREPLSVAFPQDKKEVAFALGCARNASVKVSVLGRGHSFQGYSFGSPGNLVIDLGAFTELSFDNSTNLLTYGGGSNVGPAAKFLWDTHKRHFPHVRGSHVGLVGSSFGGGYGTTSRFLGIPSDNLVSVEYMLYNGTIVTAGPGSNLLWAAQGAGANFGVALSATTKTFRLPQDGAVSYSLALGDVDADTGSSALLAIQKWVLDGNAPDELSLRFALADFASAGFFYGPEADFDSVFAPLVGSLRSVAPAVNLTKTVISSFWESEVAAVGGGMNLPTGGSLGGRSSLVQSWTTTKKHPLNHKQAKALLSSYQALNRTDLTGTGFLDLWGGVSREIADSDHAFAHGNNLWLIRVDGVASSGIWPIDGVAYMQNLLKPFESSLKKSAPLRSFVNYVNSELSVNEWSSRLYGSNFARLQKLKAAVDPTGLFSGYGLAIPIVRRS</sequence>
<dbReference type="InterPro" id="IPR016166">
    <property type="entry name" value="FAD-bd_PCMH"/>
</dbReference>
<reference evidence="8" key="1">
    <citation type="submission" date="2019-04" db="EMBL/GenBank/DDBJ databases">
        <title>Sequencing of skin fungus with MAO and IRED activity.</title>
        <authorList>
            <person name="Marsaioli A.J."/>
            <person name="Bonatto J.M.C."/>
            <person name="Reis Junior O."/>
        </authorList>
    </citation>
    <scope>NUCLEOTIDE SEQUENCE</scope>
    <source>
        <strain evidence="8">28M1</strain>
    </source>
</reference>
<organism evidence="8 9">
    <name type="scientific">Didymella heteroderae</name>
    <dbReference type="NCBI Taxonomy" id="1769908"/>
    <lineage>
        <taxon>Eukaryota</taxon>
        <taxon>Fungi</taxon>
        <taxon>Dikarya</taxon>
        <taxon>Ascomycota</taxon>
        <taxon>Pezizomycotina</taxon>
        <taxon>Dothideomycetes</taxon>
        <taxon>Pleosporomycetidae</taxon>
        <taxon>Pleosporales</taxon>
        <taxon>Pleosporineae</taxon>
        <taxon>Didymellaceae</taxon>
        <taxon>Didymella</taxon>
    </lineage>
</organism>
<evidence type="ECO:0000313" key="9">
    <source>
        <dbReference type="Proteomes" id="UP000758155"/>
    </source>
</evidence>
<evidence type="ECO:0000256" key="3">
    <source>
        <dbReference type="ARBA" id="ARBA00022630"/>
    </source>
</evidence>
<comment type="cofactor">
    <cofactor evidence="1">
        <name>FAD</name>
        <dbReference type="ChEBI" id="CHEBI:57692"/>
    </cofactor>
</comment>
<dbReference type="GO" id="GO:0071949">
    <property type="term" value="F:FAD binding"/>
    <property type="evidence" value="ECO:0007669"/>
    <property type="project" value="InterPro"/>
</dbReference>
<dbReference type="InterPro" id="IPR050416">
    <property type="entry name" value="FAD-linked_Oxidoreductase"/>
</dbReference>
<dbReference type="GO" id="GO:0016491">
    <property type="term" value="F:oxidoreductase activity"/>
    <property type="evidence" value="ECO:0007669"/>
    <property type="project" value="UniProtKB-KW"/>
</dbReference>
<comment type="caution">
    <text evidence="8">The sequence shown here is derived from an EMBL/GenBank/DDBJ whole genome shotgun (WGS) entry which is preliminary data.</text>
</comment>
<dbReference type="PROSITE" id="PS00862">
    <property type="entry name" value="OX2_COVAL_FAD"/>
    <property type="match status" value="1"/>
</dbReference>
<evidence type="ECO:0000256" key="5">
    <source>
        <dbReference type="ARBA" id="ARBA00023002"/>
    </source>
</evidence>
<evidence type="ECO:0000259" key="7">
    <source>
        <dbReference type="PROSITE" id="PS51387"/>
    </source>
</evidence>
<dbReference type="InterPro" id="IPR016169">
    <property type="entry name" value="FAD-bd_PCMH_sub2"/>
</dbReference>
<name>A0A9P5C0D1_9PLEO</name>
<dbReference type="InterPro" id="IPR006093">
    <property type="entry name" value="Oxy_OxRdtase_FAD_BS"/>
</dbReference>
<evidence type="ECO:0000256" key="1">
    <source>
        <dbReference type="ARBA" id="ARBA00001974"/>
    </source>
</evidence>
<accession>A0A9P5C0D1</accession>
<feature type="chain" id="PRO_5040376900" description="FAD-binding PCMH-type domain-containing protein" evidence="6">
    <location>
        <begin position="25"/>
        <end position="502"/>
    </location>
</feature>
<dbReference type="PANTHER" id="PTHR42973">
    <property type="entry name" value="BINDING OXIDOREDUCTASE, PUTATIVE (AFU_ORTHOLOGUE AFUA_1G17690)-RELATED"/>
    <property type="match status" value="1"/>
</dbReference>
<dbReference type="InterPro" id="IPR036318">
    <property type="entry name" value="FAD-bd_PCMH-like_sf"/>
</dbReference>
<keyword evidence="9" id="KW-1185">Reference proteome</keyword>
<gene>
    <name evidence="8" type="ORF">E8E12_006986</name>
</gene>
<evidence type="ECO:0000256" key="2">
    <source>
        <dbReference type="ARBA" id="ARBA00005466"/>
    </source>
</evidence>
<dbReference type="OrthoDB" id="407275at2759"/>
<dbReference type="Pfam" id="PF01565">
    <property type="entry name" value="FAD_binding_4"/>
    <property type="match status" value="1"/>
</dbReference>
<dbReference type="AlphaFoldDB" id="A0A9P5C0D1"/>
<dbReference type="SUPFAM" id="SSF56176">
    <property type="entry name" value="FAD-binding/transporter-associated domain-like"/>
    <property type="match status" value="1"/>
</dbReference>
<dbReference type="PROSITE" id="PS51387">
    <property type="entry name" value="FAD_PCMH"/>
    <property type="match status" value="1"/>
</dbReference>
<dbReference type="Gene3D" id="3.40.462.20">
    <property type="match status" value="1"/>
</dbReference>